<dbReference type="InParanoid" id="A0A251UGK3"/>
<sequence length="94" mass="10483">MFALSPTPLIFSNGIDTLYWNFNTSPAAEYVLTDLSLQNPTFSVVIKRMPAIGPAVVYMEHRVACNNFSESRSRVLKFLPKILPSRPSGRILAP</sequence>
<evidence type="ECO:0000313" key="1">
    <source>
        <dbReference type="EMBL" id="OTG22458.1"/>
    </source>
</evidence>
<dbReference type="Proteomes" id="UP000215914">
    <property type="component" value="Chromosome 6"/>
</dbReference>
<accession>A0A251UGK3</accession>
<name>A0A251UGK3_HELAN</name>
<gene>
    <name evidence="1" type="ORF">HannXRQ_Chr06g0171721</name>
</gene>
<organism evidence="1 2">
    <name type="scientific">Helianthus annuus</name>
    <name type="common">Common sunflower</name>
    <dbReference type="NCBI Taxonomy" id="4232"/>
    <lineage>
        <taxon>Eukaryota</taxon>
        <taxon>Viridiplantae</taxon>
        <taxon>Streptophyta</taxon>
        <taxon>Embryophyta</taxon>
        <taxon>Tracheophyta</taxon>
        <taxon>Spermatophyta</taxon>
        <taxon>Magnoliopsida</taxon>
        <taxon>eudicotyledons</taxon>
        <taxon>Gunneridae</taxon>
        <taxon>Pentapetalae</taxon>
        <taxon>asterids</taxon>
        <taxon>campanulids</taxon>
        <taxon>Asterales</taxon>
        <taxon>Asteraceae</taxon>
        <taxon>Asteroideae</taxon>
        <taxon>Heliantheae alliance</taxon>
        <taxon>Heliantheae</taxon>
        <taxon>Helianthus</taxon>
    </lineage>
</organism>
<evidence type="ECO:0000313" key="2">
    <source>
        <dbReference type="Proteomes" id="UP000215914"/>
    </source>
</evidence>
<protein>
    <submittedName>
        <fullName evidence="1">Uncharacterized protein</fullName>
    </submittedName>
</protein>
<keyword evidence="2" id="KW-1185">Reference proteome</keyword>
<dbReference type="AlphaFoldDB" id="A0A251UGK3"/>
<dbReference type="EMBL" id="CM007895">
    <property type="protein sequence ID" value="OTG22458.1"/>
    <property type="molecule type" value="Genomic_DNA"/>
</dbReference>
<proteinExistence type="predicted"/>
<reference evidence="2" key="1">
    <citation type="journal article" date="2017" name="Nature">
        <title>The sunflower genome provides insights into oil metabolism, flowering and Asterid evolution.</title>
        <authorList>
            <person name="Badouin H."/>
            <person name="Gouzy J."/>
            <person name="Grassa C.J."/>
            <person name="Murat F."/>
            <person name="Staton S.E."/>
            <person name="Cottret L."/>
            <person name="Lelandais-Briere C."/>
            <person name="Owens G.L."/>
            <person name="Carrere S."/>
            <person name="Mayjonade B."/>
            <person name="Legrand L."/>
            <person name="Gill N."/>
            <person name="Kane N.C."/>
            <person name="Bowers J.E."/>
            <person name="Hubner S."/>
            <person name="Bellec A."/>
            <person name="Berard A."/>
            <person name="Berges H."/>
            <person name="Blanchet N."/>
            <person name="Boniface M.C."/>
            <person name="Brunel D."/>
            <person name="Catrice O."/>
            <person name="Chaidir N."/>
            <person name="Claudel C."/>
            <person name="Donnadieu C."/>
            <person name="Faraut T."/>
            <person name="Fievet G."/>
            <person name="Helmstetter N."/>
            <person name="King M."/>
            <person name="Knapp S.J."/>
            <person name="Lai Z."/>
            <person name="Le Paslier M.C."/>
            <person name="Lippi Y."/>
            <person name="Lorenzon L."/>
            <person name="Mandel J.R."/>
            <person name="Marage G."/>
            <person name="Marchand G."/>
            <person name="Marquand E."/>
            <person name="Bret-Mestries E."/>
            <person name="Morien E."/>
            <person name="Nambeesan S."/>
            <person name="Nguyen T."/>
            <person name="Pegot-Espagnet P."/>
            <person name="Pouilly N."/>
            <person name="Raftis F."/>
            <person name="Sallet E."/>
            <person name="Schiex T."/>
            <person name="Thomas J."/>
            <person name="Vandecasteele C."/>
            <person name="Vares D."/>
            <person name="Vear F."/>
            <person name="Vautrin S."/>
            <person name="Crespi M."/>
            <person name="Mangin B."/>
            <person name="Burke J.M."/>
            <person name="Salse J."/>
            <person name="Munos S."/>
            <person name="Vincourt P."/>
            <person name="Rieseberg L.H."/>
            <person name="Langlade N.B."/>
        </authorList>
    </citation>
    <scope>NUCLEOTIDE SEQUENCE [LARGE SCALE GENOMIC DNA]</scope>
    <source>
        <strain evidence="2">cv. SF193</strain>
    </source>
</reference>